<feature type="transmembrane region" description="Helical" evidence="2">
    <location>
        <begin position="100"/>
        <end position="118"/>
    </location>
</feature>
<feature type="compositionally biased region" description="Basic and acidic residues" evidence="1">
    <location>
        <begin position="209"/>
        <end position="223"/>
    </location>
</feature>
<organism evidence="3 4">
    <name type="scientific">Glycomyces niveus</name>
    <dbReference type="NCBI Taxonomy" id="2820287"/>
    <lineage>
        <taxon>Bacteria</taxon>
        <taxon>Bacillati</taxon>
        <taxon>Actinomycetota</taxon>
        <taxon>Actinomycetes</taxon>
        <taxon>Glycomycetales</taxon>
        <taxon>Glycomycetaceae</taxon>
        <taxon>Glycomyces</taxon>
    </lineage>
</organism>
<evidence type="ECO:0000256" key="2">
    <source>
        <dbReference type="SAM" id="Phobius"/>
    </source>
</evidence>
<reference evidence="3 4" key="1">
    <citation type="submission" date="2021-03" db="EMBL/GenBank/DDBJ databases">
        <title>Glycomyces sp. nov., a novel actinomycete isolated from soil.</title>
        <authorList>
            <person name="Yang X."/>
            <person name="Xu X."/>
        </authorList>
    </citation>
    <scope>NUCLEOTIDE SEQUENCE [LARGE SCALE GENOMIC DNA]</scope>
    <source>
        <strain evidence="3 4">NEAU-S30</strain>
    </source>
</reference>
<keyword evidence="4" id="KW-1185">Reference proteome</keyword>
<keyword evidence="2" id="KW-0812">Transmembrane</keyword>
<evidence type="ECO:0000313" key="4">
    <source>
        <dbReference type="Proteomes" id="UP000681341"/>
    </source>
</evidence>
<proteinExistence type="predicted"/>
<feature type="compositionally biased region" description="Basic residues" evidence="1">
    <location>
        <begin position="15"/>
        <end position="24"/>
    </location>
</feature>
<keyword evidence="2" id="KW-1133">Transmembrane helix</keyword>
<dbReference type="EMBL" id="JAGFNP010000010">
    <property type="protein sequence ID" value="MBO3734697.1"/>
    <property type="molecule type" value="Genomic_DNA"/>
</dbReference>
<sequence length="470" mass="51573">MTTPPEVGADDRPSTKRRHRAGPKRAPIRTHLVAVLQGELGPLRFLITGDEQRWLPLRLWLHIALFFGVAVASVFVLWVIFQGVFAAGLKDELKVEVIRLILYIIAGIGGVFALVIAYRRQGLNEAAEVRVERAEAREESKVFNERFKSASEQLSAEQAANRLAGVYAMAGLADDWDQGRQTCINVLCAYLRMPFDPPTGEPPPEGADSAERAEHRAEERARSQEAQVRETIISAIRARLREAPMAGRTWHSCDFDFTKAYFDDADFSGILVTGGVMSFRKIVHRTGLLDFNGLVMTGGQLAFDEAVFSDGRVRFSEAKFYGGHAKFNAAVFAGGRISFNEAELAGGKVSFYAAECTGGQISFYKTQFSGGVIRFISTLFSGSQVYFNEAKFSGGHVDFDSAKFSSGKVDLSGARYVGGEIETADFQGYPVRLIPNPRLGDRIAECLKLPPGWVEGLFGGTSEKESPRSA</sequence>
<protein>
    <submittedName>
        <fullName evidence="3">Pentapeptide repeat-containing protein</fullName>
    </submittedName>
</protein>
<gene>
    <name evidence="3" type="ORF">J5V16_17870</name>
</gene>
<comment type="caution">
    <text evidence="3">The sequence shown here is derived from an EMBL/GenBank/DDBJ whole genome shotgun (WGS) entry which is preliminary data.</text>
</comment>
<accession>A0ABS3U7E7</accession>
<dbReference type="Gene3D" id="2.160.20.80">
    <property type="entry name" value="E3 ubiquitin-protein ligase SopA"/>
    <property type="match status" value="1"/>
</dbReference>
<dbReference type="Proteomes" id="UP000681341">
    <property type="component" value="Unassembled WGS sequence"/>
</dbReference>
<feature type="region of interest" description="Disordered" evidence="1">
    <location>
        <begin position="1"/>
        <end position="24"/>
    </location>
</feature>
<evidence type="ECO:0000256" key="1">
    <source>
        <dbReference type="SAM" id="MobiDB-lite"/>
    </source>
</evidence>
<dbReference type="RefSeq" id="WP_208497921.1">
    <property type="nucleotide sequence ID" value="NZ_JAGFNP010000010.1"/>
</dbReference>
<keyword evidence="2" id="KW-0472">Membrane</keyword>
<feature type="region of interest" description="Disordered" evidence="1">
    <location>
        <begin position="197"/>
        <end position="224"/>
    </location>
</feature>
<evidence type="ECO:0000313" key="3">
    <source>
        <dbReference type="EMBL" id="MBO3734697.1"/>
    </source>
</evidence>
<name>A0ABS3U7E7_9ACTN</name>
<feature type="transmembrane region" description="Helical" evidence="2">
    <location>
        <begin position="59"/>
        <end position="80"/>
    </location>
</feature>